<gene>
    <name evidence="1" type="ORF">EMQ25_13105</name>
</gene>
<reference evidence="1 2" key="1">
    <citation type="journal article" date="2016" name="Int. J. Syst. Evol. Microbiol.">
        <title>Arsenicitalea aurantiaca gen. nov., sp. nov., a new member of the family Hyphomicrobiaceae, isolated from high-arsenic sediment.</title>
        <authorList>
            <person name="Mu Y."/>
            <person name="Zhou L."/>
            <person name="Zeng X.C."/>
            <person name="Liu L."/>
            <person name="Pan Y."/>
            <person name="Chen X."/>
            <person name="Wang J."/>
            <person name="Li S."/>
            <person name="Li W.J."/>
            <person name="Wang Y."/>
        </authorList>
    </citation>
    <scope>NUCLEOTIDE SEQUENCE [LARGE SCALE GENOMIC DNA]</scope>
    <source>
        <strain evidence="1 2">42-50</strain>
    </source>
</reference>
<keyword evidence="2" id="KW-1185">Reference proteome</keyword>
<dbReference type="Proteomes" id="UP000281547">
    <property type="component" value="Unassembled WGS sequence"/>
</dbReference>
<dbReference type="PROSITE" id="PS51257">
    <property type="entry name" value="PROKAR_LIPOPROTEIN"/>
    <property type="match status" value="1"/>
</dbReference>
<name>A0A433X832_9HYPH</name>
<evidence type="ECO:0000313" key="2">
    <source>
        <dbReference type="Proteomes" id="UP000281547"/>
    </source>
</evidence>
<evidence type="ECO:0000313" key="1">
    <source>
        <dbReference type="EMBL" id="RUT30247.1"/>
    </source>
</evidence>
<organism evidence="1 2">
    <name type="scientific">Arsenicitalea aurantiaca</name>
    <dbReference type="NCBI Taxonomy" id="1783274"/>
    <lineage>
        <taxon>Bacteria</taxon>
        <taxon>Pseudomonadati</taxon>
        <taxon>Pseudomonadota</taxon>
        <taxon>Alphaproteobacteria</taxon>
        <taxon>Hyphomicrobiales</taxon>
        <taxon>Devosiaceae</taxon>
        <taxon>Arsenicitalea</taxon>
    </lineage>
</organism>
<dbReference type="RefSeq" id="WP_127189028.1">
    <property type="nucleotide sequence ID" value="NZ_RZNJ01000004.1"/>
</dbReference>
<comment type="caution">
    <text evidence="1">The sequence shown here is derived from an EMBL/GenBank/DDBJ whole genome shotgun (WGS) entry which is preliminary data.</text>
</comment>
<sequence>MHFQRLGRAAGMVVAVGLLAGCIDASVDIEVLNTTEARATLSQTMGAEFYAMVKMGAEQDGAELNFCDEGTLEERADGSAVCTLVDEGPFDELDMGEAEEGVRFTLEGPNLVRVSLPTAEMAGEVGAEDAADPEAMQMMQAIFAGRAITVTLRGAEIVESNLTISEDRTSAEIVIPMLDLIGGDADLPEALYAVVRVD</sequence>
<protein>
    <submittedName>
        <fullName evidence="1">Uncharacterized protein</fullName>
    </submittedName>
</protein>
<accession>A0A433X832</accession>
<dbReference type="EMBL" id="RZNJ01000004">
    <property type="protein sequence ID" value="RUT30247.1"/>
    <property type="molecule type" value="Genomic_DNA"/>
</dbReference>
<dbReference type="OrthoDB" id="7948896at2"/>
<proteinExistence type="predicted"/>
<dbReference type="AlphaFoldDB" id="A0A433X832"/>